<feature type="domain" description="Mannose-1-phosphate guanyltransferase C-terminal" evidence="9">
    <location>
        <begin position="107"/>
        <end position="185"/>
    </location>
</feature>
<keyword evidence="5 7" id="KW-0443">Lipid metabolism</keyword>
<dbReference type="GO" id="GO:0016020">
    <property type="term" value="C:membrane"/>
    <property type="evidence" value="ECO:0007669"/>
    <property type="project" value="GOC"/>
</dbReference>
<name>A0A4R5W345_9BURK</name>
<evidence type="ECO:0000256" key="4">
    <source>
        <dbReference type="ARBA" id="ARBA00022737"/>
    </source>
</evidence>
<keyword evidence="1 7" id="KW-0444">Lipid biosynthesis</keyword>
<dbReference type="InterPro" id="IPR056729">
    <property type="entry name" value="GMPPB_C"/>
</dbReference>
<keyword evidence="3 7" id="KW-0808">Transferase</keyword>
<keyword evidence="4 7" id="KW-0677">Repeat</keyword>
<dbReference type="GO" id="GO:0103118">
    <property type="term" value="F:UDP-3-O-[(3R)-3-hydroxyacyl]-glucosamine N-acyltransferase activity"/>
    <property type="evidence" value="ECO:0007669"/>
    <property type="project" value="UniProtKB-EC"/>
</dbReference>
<dbReference type="NCBIfam" id="TIGR01853">
    <property type="entry name" value="lipid_A_lpxD"/>
    <property type="match status" value="1"/>
</dbReference>
<reference evidence="10 11" key="1">
    <citation type="submission" date="2019-03" db="EMBL/GenBank/DDBJ databases">
        <title>Sapientia aquatica gen. nov., sp. nov., isolated from a crater lake.</title>
        <authorList>
            <person name="Felfoldi T."/>
            <person name="Szabo A."/>
            <person name="Toth E."/>
            <person name="Schumann P."/>
            <person name="Keki Z."/>
            <person name="Marialigeti K."/>
            <person name="Mathe I."/>
        </authorList>
    </citation>
    <scope>NUCLEOTIDE SEQUENCE [LARGE SCALE GENOMIC DNA]</scope>
    <source>
        <strain evidence="10 11">SA-152</strain>
    </source>
</reference>
<evidence type="ECO:0000256" key="3">
    <source>
        <dbReference type="ARBA" id="ARBA00022679"/>
    </source>
</evidence>
<dbReference type="GO" id="GO:0009245">
    <property type="term" value="P:lipid A biosynthetic process"/>
    <property type="evidence" value="ECO:0007669"/>
    <property type="project" value="UniProtKB-UniRule"/>
</dbReference>
<dbReference type="Gene3D" id="2.160.10.10">
    <property type="entry name" value="Hexapeptide repeat proteins"/>
    <property type="match status" value="1"/>
</dbReference>
<evidence type="ECO:0000256" key="6">
    <source>
        <dbReference type="ARBA" id="ARBA00023315"/>
    </source>
</evidence>
<dbReference type="InterPro" id="IPR011004">
    <property type="entry name" value="Trimer_LpxA-like_sf"/>
</dbReference>
<dbReference type="Proteomes" id="UP000294829">
    <property type="component" value="Unassembled WGS sequence"/>
</dbReference>
<comment type="function">
    <text evidence="7">Catalyzes the N-acylation of UDP-3-O-acylglucosamine using 3-hydroxyacyl-ACP as the acyl donor. Is involved in the biosynthesis of lipid A, a phosphorylated glycolipid that anchors the lipopolysaccharide to the outer membrane of the cell.</text>
</comment>
<comment type="caution">
    <text evidence="10">The sequence shown here is derived from an EMBL/GenBank/DDBJ whole genome shotgun (WGS) entry which is preliminary data.</text>
</comment>
<dbReference type="SUPFAM" id="SSF51161">
    <property type="entry name" value="Trimeric LpxA-like enzymes"/>
    <property type="match status" value="1"/>
</dbReference>
<dbReference type="OrthoDB" id="9784739at2"/>
<gene>
    <name evidence="7 10" type="primary">lpxD</name>
    <name evidence="10" type="ORF">E2I14_11145</name>
</gene>
<dbReference type="GO" id="GO:0016410">
    <property type="term" value="F:N-acyltransferase activity"/>
    <property type="evidence" value="ECO:0007669"/>
    <property type="project" value="InterPro"/>
</dbReference>
<comment type="subunit">
    <text evidence="7">Homotrimer.</text>
</comment>
<dbReference type="Pfam" id="PF04613">
    <property type="entry name" value="LpxD"/>
    <property type="match status" value="1"/>
</dbReference>
<comment type="similarity">
    <text evidence="7">Belongs to the transferase hexapeptide repeat family. LpxD subfamily.</text>
</comment>
<evidence type="ECO:0000313" key="11">
    <source>
        <dbReference type="Proteomes" id="UP000294829"/>
    </source>
</evidence>
<sequence length="358" mass="37338">MGVRLADLVEHLGGSISGDANLIVAGIAPLEHADASSITFLSNPKLRKQAGDTLAAAIIVKASDAEFLRDQFNGTLIVVDNPYAYFAKAAQFFAALTKQPIAVGVHPSAVVDPSAKIAASASIGPLVCIEADVVIEDNVRIDAGCFIGRGAKIGADSHFHANVSWHHDCRIGQRAIIYSGAVIGGEGFGFASEAGRWIKIPQTGGVAIGDDVEIGANTCIDRGALSDTIIEDGVKLDNQIQIGHNCFIGANTAMAGCVGVAGSAKIGRNCTFGGAAMVLGHLTIADNVHISSGSMVSRSINEPGQYTGFYPLAKNADWEKTAVIVRNLDSLRDKVRAMEKTIQALTESTNATPTKDLT</sequence>
<dbReference type="InterPro" id="IPR001451">
    <property type="entry name" value="Hexapep"/>
</dbReference>
<evidence type="ECO:0000256" key="2">
    <source>
        <dbReference type="ARBA" id="ARBA00022556"/>
    </source>
</evidence>
<evidence type="ECO:0000256" key="5">
    <source>
        <dbReference type="ARBA" id="ARBA00023098"/>
    </source>
</evidence>
<organism evidence="10 11">
    <name type="scientific">Sapientia aquatica</name>
    <dbReference type="NCBI Taxonomy" id="1549640"/>
    <lineage>
        <taxon>Bacteria</taxon>
        <taxon>Pseudomonadati</taxon>
        <taxon>Pseudomonadota</taxon>
        <taxon>Betaproteobacteria</taxon>
        <taxon>Burkholderiales</taxon>
        <taxon>Oxalobacteraceae</taxon>
        <taxon>Sapientia</taxon>
    </lineage>
</organism>
<keyword evidence="2 7" id="KW-0441">Lipid A biosynthesis</keyword>
<dbReference type="AlphaFoldDB" id="A0A4R5W345"/>
<dbReference type="RefSeq" id="WP_133328893.1">
    <property type="nucleotide sequence ID" value="NZ_SMYL01000005.1"/>
</dbReference>
<dbReference type="PANTHER" id="PTHR43378">
    <property type="entry name" value="UDP-3-O-ACYLGLUCOSAMINE N-ACYLTRANSFERASE"/>
    <property type="match status" value="1"/>
</dbReference>
<dbReference type="EC" id="2.3.1.191" evidence="7"/>
<keyword evidence="11" id="KW-1185">Reference proteome</keyword>
<dbReference type="CDD" id="cd03352">
    <property type="entry name" value="LbH_LpxD"/>
    <property type="match status" value="1"/>
</dbReference>
<evidence type="ECO:0000259" key="8">
    <source>
        <dbReference type="Pfam" id="PF04613"/>
    </source>
</evidence>
<proteinExistence type="inferred from homology"/>
<dbReference type="NCBIfam" id="NF002060">
    <property type="entry name" value="PRK00892.1"/>
    <property type="match status" value="1"/>
</dbReference>
<feature type="domain" description="UDP-3-O-[3-hydroxymyristoyl] glucosamine N-acyltransferase non-repeat region" evidence="8">
    <location>
        <begin position="22"/>
        <end position="92"/>
    </location>
</feature>
<evidence type="ECO:0000313" key="10">
    <source>
        <dbReference type="EMBL" id="TDK65718.1"/>
    </source>
</evidence>
<keyword evidence="6 7" id="KW-0012">Acyltransferase</keyword>
<dbReference type="InterPro" id="IPR020573">
    <property type="entry name" value="UDP_GlcNAc_AcTrfase_non-rep"/>
</dbReference>
<comment type="pathway">
    <text evidence="7">Bacterial outer membrane biogenesis; LPS lipid A biosynthesis.</text>
</comment>
<evidence type="ECO:0000259" key="9">
    <source>
        <dbReference type="Pfam" id="PF25087"/>
    </source>
</evidence>
<dbReference type="InterPro" id="IPR007691">
    <property type="entry name" value="LpxD"/>
</dbReference>
<dbReference type="PANTHER" id="PTHR43378:SF2">
    <property type="entry name" value="UDP-3-O-ACYLGLUCOSAMINE N-ACYLTRANSFERASE 1, MITOCHONDRIAL-RELATED"/>
    <property type="match status" value="1"/>
</dbReference>
<dbReference type="Pfam" id="PF14602">
    <property type="entry name" value="Hexapep_2"/>
    <property type="match status" value="2"/>
</dbReference>
<dbReference type="Gene3D" id="3.40.1390.10">
    <property type="entry name" value="MurE/MurF, N-terminal domain"/>
    <property type="match status" value="1"/>
</dbReference>
<protein>
    <recommendedName>
        <fullName evidence="7">UDP-3-O-acylglucosamine N-acyltransferase</fullName>
        <ecNumber evidence="7">2.3.1.191</ecNumber>
    </recommendedName>
</protein>
<dbReference type="HAMAP" id="MF_00523">
    <property type="entry name" value="LpxD"/>
    <property type="match status" value="1"/>
</dbReference>
<evidence type="ECO:0000256" key="1">
    <source>
        <dbReference type="ARBA" id="ARBA00022516"/>
    </source>
</evidence>
<evidence type="ECO:0000256" key="7">
    <source>
        <dbReference type="HAMAP-Rule" id="MF_00523"/>
    </source>
</evidence>
<dbReference type="Pfam" id="PF25087">
    <property type="entry name" value="GMPPB_C"/>
    <property type="match status" value="1"/>
</dbReference>
<accession>A0A4R5W345</accession>
<feature type="active site" description="Proton acceptor" evidence="7">
    <location>
        <position position="244"/>
    </location>
</feature>
<dbReference type="UniPathway" id="UPA00973"/>
<dbReference type="EMBL" id="SMYL01000005">
    <property type="protein sequence ID" value="TDK65718.1"/>
    <property type="molecule type" value="Genomic_DNA"/>
</dbReference>
<comment type="catalytic activity">
    <reaction evidence="7">
        <text>a UDP-3-O-[(3R)-3-hydroxyacyl]-alpha-D-glucosamine + a (3R)-hydroxyacyl-[ACP] = a UDP-2-N,3-O-bis[(3R)-3-hydroxyacyl]-alpha-D-glucosamine + holo-[ACP] + H(+)</text>
        <dbReference type="Rhea" id="RHEA:53836"/>
        <dbReference type="Rhea" id="RHEA-COMP:9685"/>
        <dbReference type="Rhea" id="RHEA-COMP:9945"/>
        <dbReference type="ChEBI" id="CHEBI:15378"/>
        <dbReference type="ChEBI" id="CHEBI:64479"/>
        <dbReference type="ChEBI" id="CHEBI:78827"/>
        <dbReference type="ChEBI" id="CHEBI:137740"/>
        <dbReference type="ChEBI" id="CHEBI:137748"/>
        <dbReference type="EC" id="2.3.1.191"/>
    </reaction>
</comment>